<dbReference type="GO" id="GO:0006633">
    <property type="term" value="P:fatty acid biosynthetic process"/>
    <property type="evidence" value="ECO:0007669"/>
    <property type="project" value="TreeGrafter"/>
</dbReference>
<dbReference type="OrthoDB" id="4288312at2"/>
<reference evidence="4 5" key="1">
    <citation type="journal article" date="2018" name="Int. J. Syst. Evol. Microbiol.">
        <title>Epidermidibacterium keratini gen. nov., sp. nov., a member of the family Sporichthyaceae, isolated from keratin epidermis.</title>
        <authorList>
            <person name="Lee D.G."/>
            <person name="Trujillo M.E."/>
            <person name="Kang S."/>
            <person name="Nam J.J."/>
            <person name="Kim Y.J."/>
        </authorList>
    </citation>
    <scope>NUCLEOTIDE SEQUENCE [LARGE SCALE GENOMIC DNA]</scope>
    <source>
        <strain evidence="4 5">EPI-7</strain>
    </source>
</reference>
<evidence type="ECO:0000256" key="2">
    <source>
        <dbReference type="ARBA" id="ARBA00023002"/>
    </source>
</evidence>
<evidence type="ECO:0000256" key="1">
    <source>
        <dbReference type="ARBA" id="ARBA00006484"/>
    </source>
</evidence>
<dbReference type="EMBL" id="CP047156">
    <property type="protein sequence ID" value="QHC00899.1"/>
    <property type="molecule type" value="Genomic_DNA"/>
</dbReference>
<dbReference type="SUPFAM" id="SSF51735">
    <property type="entry name" value="NAD(P)-binding Rossmann-fold domains"/>
    <property type="match status" value="1"/>
</dbReference>
<dbReference type="AlphaFoldDB" id="A0A7L4YQ26"/>
<dbReference type="PRINTS" id="PR00080">
    <property type="entry name" value="SDRFAMILY"/>
</dbReference>
<sequence>MLQGRTALVTGAGNGIGRAVSLDLARHGVRVIGTGRTDESLQQTREILLREGLDMDIRVCDGASAVEVETLRHDLANERVSILVNNAGVAGPVAALTEVEVEDWDATFANNVRAVFLMCKAFIPGMVANRLGDVVNIASVSGKRPLPNRTPYCASKMAVIGLSTTLAWEVGEFGVKVNSLSPGPVDGPRIRSVLSAAAERTGGSYEDAAESFLSRTAMHRMLSEEEVAAGVRMVIETDGLTAADLDLSAGMVAR</sequence>
<dbReference type="KEGG" id="eke:EK0264_11785"/>
<dbReference type="RefSeq" id="WP_159545837.1">
    <property type="nucleotide sequence ID" value="NZ_CP047156.1"/>
</dbReference>
<dbReference type="PRINTS" id="PR00081">
    <property type="entry name" value="GDHRDH"/>
</dbReference>
<keyword evidence="2" id="KW-0560">Oxidoreductase</keyword>
<dbReference type="InterPro" id="IPR020904">
    <property type="entry name" value="Sc_DH/Rdtase_CS"/>
</dbReference>
<dbReference type="CDD" id="cd05233">
    <property type="entry name" value="SDR_c"/>
    <property type="match status" value="1"/>
</dbReference>
<dbReference type="InParanoid" id="A0A7L4YQ26"/>
<evidence type="ECO:0000313" key="5">
    <source>
        <dbReference type="Proteomes" id="UP000463857"/>
    </source>
</evidence>
<gene>
    <name evidence="4" type="ORF">EK0264_11785</name>
</gene>
<dbReference type="Pfam" id="PF00106">
    <property type="entry name" value="adh_short"/>
    <property type="match status" value="1"/>
</dbReference>
<dbReference type="InterPro" id="IPR036291">
    <property type="entry name" value="NAD(P)-bd_dom_sf"/>
</dbReference>
<dbReference type="PANTHER" id="PTHR42760">
    <property type="entry name" value="SHORT-CHAIN DEHYDROGENASES/REDUCTASES FAMILY MEMBER"/>
    <property type="match status" value="1"/>
</dbReference>
<evidence type="ECO:0000313" key="4">
    <source>
        <dbReference type="EMBL" id="QHC00899.1"/>
    </source>
</evidence>
<dbReference type="Gene3D" id="3.40.50.720">
    <property type="entry name" value="NAD(P)-binding Rossmann-like Domain"/>
    <property type="match status" value="1"/>
</dbReference>
<dbReference type="PROSITE" id="PS00061">
    <property type="entry name" value="ADH_SHORT"/>
    <property type="match status" value="1"/>
</dbReference>
<dbReference type="InterPro" id="IPR002347">
    <property type="entry name" value="SDR_fam"/>
</dbReference>
<name>A0A7L4YQ26_9ACTN</name>
<keyword evidence="5" id="KW-1185">Reference proteome</keyword>
<evidence type="ECO:0000256" key="3">
    <source>
        <dbReference type="RuleBase" id="RU000363"/>
    </source>
</evidence>
<protein>
    <submittedName>
        <fullName evidence="4">SDR family NAD(P)-dependent oxidoreductase</fullName>
    </submittedName>
</protein>
<comment type="similarity">
    <text evidence="1 3">Belongs to the short-chain dehydrogenases/reductases (SDR) family.</text>
</comment>
<dbReference type="GO" id="GO:0048038">
    <property type="term" value="F:quinone binding"/>
    <property type="evidence" value="ECO:0007669"/>
    <property type="project" value="TreeGrafter"/>
</dbReference>
<dbReference type="Proteomes" id="UP000463857">
    <property type="component" value="Chromosome"/>
</dbReference>
<accession>A0A7L4YQ26</accession>
<organism evidence="4 5">
    <name type="scientific">Epidermidibacterium keratini</name>
    <dbReference type="NCBI Taxonomy" id="1891644"/>
    <lineage>
        <taxon>Bacteria</taxon>
        <taxon>Bacillati</taxon>
        <taxon>Actinomycetota</taxon>
        <taxon>Actinomycetes</taxon>
        <taxon>Sporichthyales</taxon>
        <taxon>Sporichthyaceae</taxon>
        <taxon>Epidermidibacterium</taxon>
    </lineage>
</organism>
<dbReference type="PANTHER" id="PTHR42760:SF133">
    <property type="entry name" value="3-OXOACYL-[ACYL-CARRIER-PROTEIN] REDUCTASE"/>
    <property type="match status" value="1"/>
</dbReference>
<dbReference type="GO" id="GO:0016616">
    <property type="term" value="F:oxidoreductase activity, acting on the CH-OH group of donors, NAD or NADP as acceptor"/>
    <property type="evidence" value="ECO:0007669"/>
    <property type="project" value="TreeGrafter"/>
</dbReference>
<proteinExistence type="inferred from homology"/>